<dbReference type="GO" id="GO:0004520">
    <property type="term" value="F:DNA endonuclease activity"/>
    <property type="evidence" value="ECO:0007669"/>
    <property type="project" value="InterPro"/>
</dbReference>
<dbReference type="AlphaFoldDB" id="A0A8I1LTW3"/>
<accession>A0A8I1LTW3</accession>
<evidence type="ECO:0000256" key="2">
    <source>
        <dbReference type="ARBA" id="ARBA00022763"/>
    </source>
</evidence>
<comment type="similarity">
    <text evidence="1">Belongs to the RuvC family.</text>
</comment>
<keyword evidence="4" id="KW-0238">DNA-binding</keyword>
<evidence type="ECO:0000256" key="1">
    <source>
        <dbReference type="ARBA" id="ARBA00009518"/>
    </source>
</evidence>
<name>A0A8I1LTW3_PAEPO</name>
<dbReference type="GO" id="GO:0006281">
    <property type="term" value="P:DNA repair"/>
    <property type="evidence" value="ECO:0007669"/>
    <property type="project" value="UniProtKB-KW"/>
</dbReference>
<sequence length="176" mass="19362">MTRYVGIDPSTKTGLVILNENGNVEEQIEIVLENGILSSAEQLQDYGREIANYANTPDVVCIEGFSFGSKGQAVSTQYGIGFAIRFALRDMGIKFIEPTPGQVKKFATGNGNASKDNMVLPIFKKWGFENDSDNIRDAFVLAQIARSLRLDTNTAKYQQEVVKAILAPPVKKKKKA</sequence>
<evidence type="ECO:0000313" key="7">
    <source>
        <dbReference type="EMBL" id="MBM0632007.1"/>
    </source>
</evidence>
<dbReference type="RefSeq" id="WP_165144764.1">
    <property type="nucleotide sequence ID" value="NZ_JAEHFQ010000001.1"/>
</dbReference>
<protein>
    <submittedName>
        <fullName evidence="7">Crossover junction endodeoxyribonuclease RuvC</fullName>
    </submittedName>
</protein>
<dbReference type="InterPro" id="IPR002176">
    <property type="entry name" value="X-over_junc_endoDNase_RuvC"/>
</dbReference>
<keyword evidence="6" id="KW-0234">DNA repair</keyword>
<dbReference type="Proteomes" id="UP000650605">
    <property type="component" value="Unassembled WGS sequence"/>
</dbReference>
<evidence type="ECO:0000256" key="3">
    <source>
        <dbReference type="ARBA" id="ARBA00022842"/>
    </source>
</evidence>
<dbReference type="Gene3D" id="3.30.420.10">
    <property type="entry name" value="Ribonuclease H-like superfamily/Ribonuclease H"/>
    <property type="match status" value="1"/>
</dbReference>
<proteinExistence type="inferred from homology"/>
<evidence type="ECO:0000256" key="5">
    <source>
        <dbReference type="ARBA" id="ARBA00023172"/>
    </source>
</evidence>
<keyword evidence="3" id="KW-0460">Magnesium</keyword>
<dbReference type="GO" id="GO:0006310">
    <property type="term" value="P:DNA recombination"/>
    <property type="evidence" value="ECO:0007669"/>
    <property type="project" value="UniProtKB-KW"/>
</dbReference>
<gene>
    <name evidence="7" type="ORF">JDW19_02540</name>
</gene>
<dbReference type="InterPro" id="IPR012337">
    <property type="entry name" value="RNaseH-like_sf"/>
</dbReference>
<organism evidence="7 8">
    <name type="scientific">Paenibacillus polymyxa</name>
    <name type="common">Bacillus polymyxa</name>
    <dbReference type="NCBI Taxonomy" id="1406"/>
    <lineage>
        <taxon>Bacteria</taxon>
        <taxon>Bacillati</taxon>
        <taxon>Bacillota</taxon>
        <taxon>Bacilli</taxon>
        <taxon>Bacillales</taxon>
        <taxon>Paenibacillaceae</taxon>
        <taxon>Paenibacillus</taxon>
    </lineage>
</organism>
<dbReference type="GO" id="GO:0003677">
    <property type="term" value="F:DNA binding"/>
    <property type="evidence" value="ECO:0007669"/>
    <property type="project" value="UniProtKB-KW"/>
</dbReference>
<dbReference type="InterPro" id="IPR036397">
    <property type="entry name" value="RNaseH_sf"/>
</dbReference>
<dbReference type="SUPFAM" id="SSF53098">
    <property type="entry name" value="Ribonuclease H-like"/>
    <property type="match status" value="1"/>
</dbReference>
<reference evidence="7" key="1">
    <citation type="submission" date="2020-12" db="EMBL/GenBank/DDBJ databases">
        <title>Paenibacillus polymyxa LMG 27872: a double-edged sword.</title>
        <authorList>
            <person name="Langendries S."/>
            <person name="Garcia Mendez S."/>
            <person name="Beirinckx S."/>
            <person name="Viaene T."/>
            <person name="Baeyen S."/>
            <person name="Goeminne G."/>
            <person name="Willems A."/>
            <person name="Debode J."/>
            <person name="Goormachtig S."/>
        </authorList>
    </citation>
    <scope>NUCLEOTIDE SEQUENCE</scope>
    <source>
        <strain evidence="7">LMG 27872</strain>
    </source>
</reference>
<keyword evidence="2" id="KW-0227">DNA damage</keyword>
<evidence type="ECO:0000313" key="8">
    <source>
        <dbReference type="Proteomes" id="UP000650605"/>
    </source>
</evidence>
<dbReference type="EMBL" id="JAEHFQ010000001">
    <property type="protein sequence ID" value="MBM0632007.1"/>
    <property type="molecule type" value="Genomic_DNA"/>
</dbReference>
<evidence type="ECO:0000256" key="4">
    <source>
        <dbReference type="ARBA" id="ARBA00023125"/>
    </source>
</evidence>
<evidence type="ECO:0000256" key="6">
    <source>
        <dbReference type="ARBA" id="ARBA00023204"/>
    </source>
</evidence>
<comment type="caution">
    <text evidence="7">The sequence shown here is derived from an EMBL/GenBank/DDBJ whole genome shotgun (WGS) entry which is preliminary data.</text>
</comment>
<dbReference type="Pfam" id="PF02075">
    <property type="entry name" value="RuvC"/>
    <property type="match status" value="1"/>
</dbReference>
<keyword evidence="5" id="KW-0233">DNA recombination</keyword>